<dbReference type="EMBL" id="FQZO01000003">
    <property type="protein sequence ID" value="SHJ17113.1"/>
    <property type="molecule type" value="Genomic_DNA"/>
</dbReference>
<dbReference type="AlphaFoldDB" id="A0A1M6H4K6"/>
<dbReference type="Proteomes" id="UP000184080">
    <property type="component" value="Unassembled WGS sequence"/>
</dbReference>
<reference evidence="1 2" key="1">
    <citation type="submission" date="2016-11" db="EMBL/GenBank/DDBJ databases">
        <authorList>
            <person name="Jaros S."/>
            <person name="Januszkiewicz K."/>
            <person name="Wedrychowicz H."/>
        </authorList>
    </citation>
    <scope>NUCLEOTIDE SEQUENCE [LARGE SCALE GENOMIC DNA]</scope>
    <source>
        <strain evidence="1 2">DSM 21864</strain>
    </source>
</reference>
<evidence type="ECO:0000313" key="2">
    <source>
        <dbReference type="Proteomes" id="UP000184080"/>
    </source>
</evidence>
<keyword evidence="2" id="KW-1185">Reference proteome</keyword>
<proteinExistence type="predicted"/>
<dbReference type="STRING" id="1121298.SAMN05444401_2366"/>
<accession>A0A1M6H4K6</accession>
<gene>
    <name evidence="1" type="ORF">SAMN05444401_2366</name>
</gene>
<name>A0A1M6H4K6_9CLOT</name>
<protein>
    <submittedName>
        <fullName evidence="1">Uncharacterized protein</fullName>
    </submittedName>
</protein>
<organism evidence="1 2">
    <name type="scientific">Clostridium amylolyticum</name>
    <dbReference type="NCBI Taxonomy" id="1121298"/>
    <lineage>
        <taxon>Bacteria</taxon>
        <taxon>Bacillati</taxon>
        <taxon>Bacillota</taxon>
        <taxon>Clostridia</taxon>
        <taxon>Eubacteriales</taxon>
        <taxon>Clostridiaceae</taxon>
        <taxon>Clostridium</taxon>
    </lineage>
</organism>
<evidence type="ECO:0000313" key="1">
    <source>
        <dbReference type="EMBL" id="SHJ17113.1"/>
    </source>
</evidence>
<sequence>MPGIMQKRPWIKGIQEEDTKTARRIISKSLNVKEFMDVRKYIWKAPNDARNSRLWNAFLWRLCCRISCNTGISKIARGFCQIENDIARECSKAIILPGLAVNGAVASEEVAK</sequence>